<evidence type="ECO:0008006" key="4">
    <source>
        <dbReference type="Google" id="ProtNLM"/>
    </source>
</evidence>
<gene>
    <name evidence="2" type="ORF">SAMN05216193_101296</name>
</gene>
<feature type="region of interest" description="Disordered" evidence="1">
    <location>
        <begin position="102"/>
        <end position="126"/>
    </location>
</feature>
<feature type="compositionally biased region" description="Gly residues" evidence="1">
    <location>
        <begin position="111"/>
        <end position="123"/>
    </location>
</feature>
<organism evidence="2 3">
    <name type="scientific">Pseudomonas jinjuensis</name>
    <dbReference type="NCBI Taxonomy" id="198616"/>
    <lineage>
        <taxon>Bacteria</taxon>
        <taxon>Pseudomonadati</taxon>
        <taxon>Pseudomonadota</taxon>
        <taxon>Gammaproteobacteria</taxon>
        <taxon>Pseudomonadales</taxon>
        <taxon>Pseudomonadaceae</taxon>
        <taxon>Pseudomonas</taxon>
    </lineage>
</organism>
<accession>A0A1G9Z1J0</accession>
<dbReference type="STRING" id="198616.SAMN05216193_101296"/>
<keyword evidence="3" id="KW-1185">Reference proteome</keyword>
<evidence type="ECO:0000313" key="3">
    <source>
        <dbReference type="Proteomes" id="UP000242957"/>
    </source>
</evidence>
<evidence type="ECO:0000256" key="1">
    <source>
        <dbReference type="SAM" id="MobiDB-lite"/>
    </source>
</evidence>
<dbReference type="Proteomes" id="UP000242957">
    <property type="component" value="Unassembled WGS sequence"/>
</dbReference>
<proteinExistence type="predicted"/>
<name>A0A1G9Z1J0_9PSED</name>
<sequence>MGIIDYRTIGLLAAFTCMAGIPMHSAAEDRGGEIVVHREVQPRIATRPTMVPDPNPVTVNANRSDDVTRLTGELSDTDYANVTSGSSLQRQIMPGGHLLGMDNSATQGLSGNNGLGAQGGSTSGSGISNTVNRGLQQGLAPLRILTGGSR</sequence>
<dbReference type="OrthoDB" id="7024471at2"/>
<reference evidence="3" key="1">
    <citation type="submission" date="2016-10" db="EMBL/GenBank/DDBJ databases">
        <authorList>
            <person name="Varghese N."/>
            <person name="Submissions S."/>
        </authorList>
    </citation>
    <scope>NUCLEOTIDE SEQUENCE [LARGE SCALE GENOMIC DNA]</scope>
    <source>
        <strain evidence="3">JCM 21621</strain>
    </source>
</reference>
<evidence type="ECO:0000313" key="2">
    <source>
        <dbReference type="EMBL" id="SDN14785.1"/>
    </source>
</evidence>
<protein>
    <recommendedName>
        <fullName evidence="4">Fap</fullName>
    </recommendedName>
</protein>
<dbReference type="AlphaFoldDB" id="A0A1G9Z1J0"/>
<dbReference type="EMBL" id="FNIJ01000001">
    <property type="protein sequence ID" value="SDN14785.1"/>
    <property type="molecule type" value="Genomic_DNA"/>
</dbReference>
<dbReference type="RefSeq" id="WP_090415973.1">
    <property type="nucleotide sequence ID" value="NZ_FNIJ01000001.1"/>
</dbReference>